<keyword evidence="7 13" id="KW-0460">Magnesium</keyword>
<dbReference type="PANTHER" id="PTHR11839:SF5">
    <property type="entry name" value="ADP-RIBOSE PYROPHOSPHATASE"/>
    <property type="match status" value="1"/>
</dbReference>
<reference evidence="16" key="1">
    <citation type="journal article" date="2014" name="Int. J. Syst. Evol. Microbiol.">
        <title>Complete genome sequence of Corynebacterium casei LMG S-19264T (=DSM 44701T), isolated from a smear-ripened cheese.</title>
        <authorList>
            <consortium name="US DOE Joint Genome Institute (JGI-PGF)"/>
            <person name="Walter F."/>
            <person name="Albersmeier A."/>
            <person name="Kalinowski J."/>
            <person name="Ruckert C."/>
        </authorList>
    </citation>
    <scope>NUCLEOTIDE SEQUENCE</scope>
    <source>
        <strain evidence="16">CCM 7684</strain>
    </source>
</reference>
<dbReference type="NCBIfam" id="TIGR00052">
    <property type="entry name" value="nudix-type nucleoside diphosphatase, YffH/AdpP family"/>
    <property type="match status" value="1"/>
</dbReference>
<dbReference type="InterPro" id="IPR015797">
    <property type="entry name" value="NUDIX_hydrolase-like_dom_sf"/>
</dbReference>
<dbReference type="EC" id="3.6.1.13" evidence="3"/>
<dbReference type="PANTHER" id="PTHR11839">
    <property type="entry name" value="UDP/ADP-SUGAR PYROPHOSPHATASE"/>
    <property type="match status" value="1"/>
</dbReference>
<dbReference type="AlphaFoldDB" id="A0A8J2VMT7"/>
<comment type="similarity">
    <text evidence="2">Belongs to the Nudix hydrolase family. NudF subfamily.</text>
</comment>
<feature type="binding site" evidence="13">
    <location>
        <position position="104"/>
    </location>
    <ligand>
        <name>Mg(2+)</name>
        <dbReference type="ChEBI" id="CHEBI:18420"/>
        <label>2</label>
    </ligand>
</feature>
<dbReference type="Gene3D" id="3.90.79.10">
    <property type="entry name" value="Nucleoside Triphosphate Pyrophosphohydrolase"/>
    <property type="match status" value="1"/>
</dbReference>
<feature type="binding site" evidence="13">
    <location>
        <position position="152"/>
    </location>
    <ligand>
        <name>Mg(2+)</name>
        <dbReference type="ChEBI" id="CHEBI:18420"/>
        <label>1</label>
    </ligand>
</feature>
<dbReference type="InterPro" id="IPR004385">
    <property type="entry name" value="NDP_pyrophosphatase"/>
</dbReference>
<keyword evidence="17" id="KW-1185">Reference proteome</keyword>
<evidence type="ECO:0000256" key="14">
    <source>
        <dbReference type="PIRSR" id="PIRSR604385-3"/>
    </source>
</evidence>
<dbReference type="InterPro" id="IPR000086">
    <property type="entry name" value="NUDIX_hydrolase_dom"/>
</dbReference>
<reference evidence="16" key="2">
    <citation type="submission" date="2020-09" db="EMBL/GenBank/DDBJ databases">
        <authorList>
            <person name="Sun Q."/>
            <person name="Sedlacek I."/>
        </authorList>
    </citation>
    <scope>NUCLEOTIDE SEQUENCE</scope>
    <source>
        <strain evidence="16">CCM 7684</strain>
    </source>
</reference>
<proteinExistence type="inferred from homology"/>
<evidence type="ECO:0000256" key="2">
    <source>
        <dbReference type="ARBA" id="ARBA00007482"/>
    </source>
</evidence>
<evidence type="ECO:0000256" key="5">
    <source>
        <dbReference type="ARBA" id="ARBA00022723"/>
    </source>
</evidence>
<dbReference type="GO" id="GO:0019693">
    <property type="term" value="P:ribose phosphate metabolic process"/>
    <property type="evidence" value="ECO:0007669"/>
    <property type="project" value="TreeGrafter"/>
</dbReference>
<evidence type="ECO:0000259" key="15">
    <source>
        <dbReference type="PROSITE" id="PS51462"/>
    </source>
</evidence>
<dbReference type="Pfam" id="PF00293">
    <property type="entry name" value="NUDIX"/>
    <property type="match status" value="1"/>
</dbReference>
<feature type="binding site" evidence="13">
    <location>
        <position position="100"/>
    </location>
    <ligand>
        <name>Mg(2+)</name>
        <dbReference type="ChEBI" id="CHEBI:18420"/>
        <label>2</label>
    </ligand>
</feature>
<evidence type="ECO:0000256" key="6">
    <source>
        <dbReference type="ARBA" id="ARBA00022801"/>
    </source>
</evidence>
<name>A0A8J2VMT7_9RHOB</name>
<evidence type="ECO:0000256" key="10">
    <source>
        <dbReference type="ARBA" id="ARBA00030308"/>
    </source>
</evidence>
<comment type="caution">
    <text evidence="16">The sequence shown here is derived from an EMBL/GenBank/DDBJ whole genome shotgun (WGS) entry which is preliminary data.</text>
</comment>
<dbReference type="Proteomes" id="UP000602745">
    <property type="component" value="Unassembled WGS sequence"/>
</dbReference>
<evidence type="ECO:0000256" key="8">
    <source>
        <dbReference type="ARBA" id="ARBA00025164"/>
    </source>
</evidence>
<dbReference type="GO" id="GO:0006753">
    <property type="term" value="P:nucleoside phosphate metabolic process"/>
    <property type="evidence" value="ECO:0007669"/>
    <property type="project" value="TreeGrafter"/>
</dbReference>
<gene>
    <name evidence="16" type="ORF">GCM10007276_08180</name>
</gene>
<dbReference type="GO" id="GO:0019144">
    <property type="term" value="F:ADP-sugar diphosphatase activity"/>
    <property type="evidence" value="ECO:0007669"/>
    <property type="project" value="TreeGrafter"/>
</dbReference>
<comment type="catalytic activity">
    <reaction evidence="12">
        <text>ADP-D-ribose + H2O = D-ribose 5-phosphate + AMP + 2 H(+)</text>
        <dbReference type="Rhea" id="RHEA:10412"/>
        <dbReference type="ChEBI" id="CHEBI:15377"/>
        <dbReference type="ChEBI" id="CHEBI:15378"/>
        <dbReference type="ChEBI" id="CHEBI:57967"/>
        <dbReference type="ChEBI" id="CHEBI:78346"/>
        <dbReference type="ChEBI" id="CHEBI:456215"/>
        <dbReference type="EC" id="3.6.1.13"/>
    </reaction>
</comment>
<organism evidence="16 17">
    <name type="scientific">Agaricicola taiwanensis</name>
    <dbReference type="NCBI Taxonomy" id="591372"/>
    <lineage>
        <taxon>Bacteria</taxon>
        <taxon>Pseudomonadati</taxon>
        <taxon>Pseudomonadota</taxon>
        <taxon>Alphaproteobacteria</taxon>
        <taxon>Rhodobacterales</taxon>
        <taxon>Paracoccaceae</taxon>
        <taxon>Agaricicola</taxon>
    </lineage>
</organism>
<evidence type="ECO:0000256" key="4">
    <source>
        <dbReference type="ARBA" id="ARBA00013297"/>
    </source>
</evidence>
<evidence type="ECO:0000256" key="11">
    <source>
        <dbReference type="ARBA" id="ARBA00033056"/>
    </source>
</evidence>
<feature type="short sequence motif" description="Nudix box" evidence="14">
    <location>
        <begin position="85"/>
        <end position="107"/>
    </location>
</feature>
<accession>A0A8J2VMT7</accession>
<comment type="cofactor">
    <cofactor evidence="1 13">
        <name>Mg(2+)</name>
        <dbReference type="ChEBI" id="CHEBI:18420"/>
    </cofactor>
</comment>
<evidence type="ECO:0000256" key="1">
    <source>
        <dbReference type="ARBA" id="ARBA00001946"/>
    </source>
</evidence>
<dbReference type="GO" id="GO:0046872">
    <property type="term" value="F:metal ion binding"/>
    <property type="evidence" value="ECO:0007669"/>
    <property type="project" value="UniProtKB-KW"/>
</dbReference>
<evidence type="ECO:0000313" key="16">
    <source>
        <dbReference type="EMBL" id="GGE33283.1"/>
    </source>
</evidence>
<keyword evidence="5 13" id="KW-0479">Metal-binding</keyword>
<sequence>MIEDKTSSPEIHEVREVYKGPRSMETFRLTPEGGKEQTRDVVRAGRVAAVIAYDPDQDALVMLRQFRLAAHLANGHGELIEIVAGRVEKDEDIEEAARRECEEEIGLAPQKLVKLFTYLPSPGYTDEETTVFLAQVNALDAPEAAGALHEGESTQPLVISRTAAMEALDSGKIHNGLTLTALYWIARHGRRLVELLA</sequence>
<evidence type="ECO:0000313" key="17">
    <source>
        <dbReference type="Proteomes" id="UP000602745"/>
    </source>
</evidence>
<keyword evidence="6" id="KW-0378">Hydrolase</keyword>
<dbReference type="GO" id="GO:0005829">
    <property type="term" value="C:cytosol"/>
    <property type="evidence" value="ECO:0007669"/>
    <property type="project" value="TreeGrafter"/>
</dbReference>
<evidence type="ECO:0000256" key="9">
    <source>
        <dbReference type="ARBA" id="ARBA00030162"/>
    </source>
</evidence>
<feature type="binding site" evidence="13">
    <location>
        <position position="84"/>
    </location>
    <ligand>
        <name>Mg(2+)</name>
        <dbReference type="ChEBI" id="CHEBI:18420"/>
        <label>1</label>
    </ligand>
</feature>
<protein>
    <recommendedName>
        <fullName evidence="4">ADP-ribose pyrophosphatase</fullName>
        <ecNumber evidence="3">3.6.1.13</ecNumber>
    </recommendedName>
    <alternativeName>
        <fullName evidence="9">ADP-ribose diphosphatase</fullName>
    </alternativeName>
    <alternativeName>
        <fullName evidence="11">ADP-ribose phosphohydrolase</fullName>
    </alternativeName>
    <alternativeName>
        <fullName evidence="10">Adenosine diphosphoribose pyrophosphatase</fullName>
    </alternativeName>
</protein>
<dbReference type="RefSeq" id="WP_188408410.1">
    <property type="nucleotide sequence ID" value="NZ_BMCP01000001.1"/>
</dbReference>
<dbReference type="SUPFAM" id="SSF55811">
    <property type="entry name" value="Nudix"/>
    <property type="match status" value="1"/>
</dbReference>
<evidence type="ECO:0000256" key="13">
    <source>
        <dbReference type="PIRSR" id="PIRSR604385-2"/>
    </source>
</evidence>
<evidence type="ECO:0000256" key="3">
    <source>
        <dbReference type="ARBA" id="ARBA00012453"/>
    </source>
</evidence>
<dbReference type="PROSITE" id="PS51462">
    <property type="entry name" value="NUDIX"/>
    <property type="match status" value="1"/>
</dbReference>
<evidence type="ECO:0000256" key="7">
    <source>
        <dbReference type="ARBA" id="ARBA00022842"/>
    </source>
</evidence>
<feature type="domain" description="Nudix hydrolase" evidence="15">
    <location>
        <begin position="43"/>
        <end position="181"/>
    </location>
</feature>
<dbReference type="GO" id="GO:0047631">
    <property type="term" value="F:ADP-ribose diphosphatase activity"/>
    <property type="evidence" value="ECO:0007669"/>
    <property type="project" value="UniProtKB-EC"/>
</dbReference>
<dbReference type="EMBL" id="BMCP01000001">
    <property type="protein sequence ID" value="GGE33283.1"/>
    <property type="molecule type" value="Genomic_DNA"/>
</dbReference>
<comment type="function">
    <text evidence="8">Acts on ADP-mannose and ADP-glucose as well as ADP-ribose. Prevents glycogen biosynthesis. The reaction catalyzed by this enzyme is a limiting step of the gluconeogenic process.</text>
</comment>
<evidence type="ECO:0000256" key="12">
    <source>
        <dbReference type="ARBA" id="ARBA00049546"/>
    </source>
</evidence>